<protein>
    <recommendedName>
        <fullName evidence="4">Lipoprotein</fullName>
    </recommendedName>
</protein>
<evidence type="ECO:0000313" key="3">
    <source>
        <dbReference type="Proteomes" id="UP000216444"/>
    </source>
</evidence>
<evidence type="ECO:0000313" key="2">
    <source>
        <dbReference type="EMBL" id="OZG58135.1"/>
    </source>
</evidence>
<dbReference type="PROSITE" id="PS51257">
    <property type="entry name" value="PROKAR_LIPOPROTEIN"/>
    <property type="match status" value="1"/>
</dbReference>
<dbReference type="EMBL" id="MWWV01000005">
    <property type="protein sequence ID" value="OZG58135.1"/>
    <property type="molecule type" value="Genomic_DNA"/>
</dbReference>
<feature type="signal peptide" evidence="1">
    <location>
        <begin position="1"/>
        <end position="21"/>
    </location>
</feature>
<evidence type="ECO:0008006" key="4">
    <source>
        <dbReference type="Google" id="ProtNLM"/>
    </source>
</evidence>
<reference evidence="2 3" key="1">
    <citation type="journal article" date="2017" name="BMC Genomics">
        <title>Comparative genomic and phylogenomic analyses of the Bifidobacteriaceae family.</title>
        <authorList>
            <person name="Lugli G.A."/>
            <person name="Milani C."/>
            <person name="Turroni F."/>
            <person name="Duranti S."/>
            <person name="Mancabelli L."/>
            <person name="Mangifesta M."/>
            <person name="Ferrario C."/>
            <person name="Modesto M."/>
            <person name="Mattarelli P."/>
            <person name="Jiri K."/>
            <person name="van Sinderen D."/>
            <person name="Ventura M."/>
        </authorList>
    </citation>
    <scope>NUCLEOTIDE SEQUENCE [LARGE SCALE GENOMIC DNA]</scope>
    <source>
        <strain evidence="2 3">DSM 100201</strain>
    </source>
</reference>
<dbReference type="Proteomes" id="UP000216444">
    <property type="component" value="Unassembled WGS sequence"/>
</dbReference>
<keyword evidence="3" id="KW-1185">Reference proteome</keyword>
<proteinExistence type="predicted"/>
<dbReference type="AlphaFoldDB" id="A0A261FGK6"/>
<feature type="chain" id="PRO_5039354189" description="Lipoprotein" evidence="1">
    <location>
        <begin position="22"/>
        <end position="232"/>
    </location>
</feature>
<accession>A0A261FGK6</accession>
<name>A0A261FGK6_9BIFI</name>
<gene>
    <name evidence="2" type="ORF">BTIS_0983</name>
</gene>
<organism evidence="2 3">
    <name type="scientific">Bifidobacterium tissieri</name>
    <dbReference type="NCBI Taxonomy" id="1630162"/>
    <lineage>
        <taxon>Bacteria</taxon>
        <taxon>Bacillati</taxon>
        <taxon>Actinomycetota</taxon>
        <taxon>Actinomycetes</taxon>
        <taxon>Bifidobacteriales</taxon>
        <taxon>Bifidobacteriaceae</taxon>
        <taxon>Bifidobacterium</taxon>
    </lineage>
</organism>
<keyword evidence="1" id="KW-0732">Signal</keyword>
<sequence length="232" mass="26022">MKVLRVFVCLAAIASFSISFAGCGSPVAGADKREGHESVSAPIGSDAQTEYMAYTETAALNDSYMTQLNNELSGVNVDADFVNRVTEDRQITAEEMNEAERRAINCLSKYGLVPNENFWFGKNTGFIVDENALSDSDTNKVDDECLYNTGYAALKSVYLNAVRNPNNIDLDPYRFQCYKDYKLIDQDYSYEQFKQELDNGKSPLSYIRSSSTPGYDDFMECVTDPLHHMKSK</sequence>
<comment type="caution">
    <text evidence="2">The sequence shown here is derived from an EMBL/GenBank/DDBJ whole genome shotgun (WGS) entry which is preliminary data.</text>
</comment>
<evidence type="ECO:0000256" key="1">
    <source>
        <dbReference type="SAM" id="SignalP"/>
    </source>
</evidence>